<feature type="region of interest" description="Disordered" evidence="15">
    <location>
        <begin position="88"/>
        <end position="107"/>
    </location>
</feature>
<comment type="caution">
    <text evidence="17">The sequence shown here is derived from an EMBL/GenBank/DDBJ whole genome shotgun (WGS) entry which is preliminary data.</text>
</comment>
<feature type="domain" description="STI1" evidence="16">
    <location>
        <begin position="383"/>
        <end position="422"/>
    </location>
</feature>
<feature type="compositionally biased region" description="Basic and acidic residues" evidence="15">
    <location>
        <begin position="226"/>
        <end position="236"/>
    </location>
</feature>
<proteinExistence type="predicted"/>
<gene>
    <name evidence="17" type="ORF">RJT34_12872</name>
</gene>
<evidence type="ECO:0000256" key="4">
    <source>
        <dbReference type="ARBA" id="ARBA00022692"/>
    </source>
</evidence>
<comment type="subcellular location">
    <subcellularLocation>
        <location evidence="12">Plastid</location>
        <location evidence="12">Chloroplast inner membrane</location>
        <topology evidence="12">Single-pass membrane protein</topology>
    </subcellularLocation>
</comment>
<evidence type="ECO:0000256" key="9">
    <source>
        <dbReference type="ARBA" id="ARBA00022989"/>
    </source>
</evidence>
<organism evidence="17 18">
    <name type="scientific">Clitoria ternatea</name>
    <name type="common">Butterfly pea</name>
    <dbReference type="NCBI Taxonomy" id="43366"/>
    <lineage>
        <taxon>Eukaryota</taxon>
        <taxon>Viridiplantae</taxon>
        <taxon>Streptophyta</taxon>
        <taxon>Embryophyta</taxon>
        <taxon>Tracheophyta</taxon>
        <taxon>Spermatophyta</taxon>
        <taxon>Magnoliopsida</taxon>
        <taxon>eudicotyledons</taxon>
        <taxon>Gunneridae</taxon>
        <taxon>Pentapetalae</taxon>
        <taxon>rosids</taxon>
        <taxon>fabids</taxon>
        <taxon>Fabales</taxon>
        <taxon>Fabaceae</taxon>
        <taxon>Papilionoideae</taxon>
        <taxon>50 kb inversion clade</taxon>
        <taxon>NPAAA clade</taxon>
        <taxon>indigoferoid/millettioid clade</taxon>
        <taxon>Phaseoleae</taxon>
        <taxon>Clitoria</taxon>
    </lineage>
</organism>
<keyword evidence="6" id="KW-1001">Plastid inner membrane</keyword>
<dbReference type="Gene3D" id="1.10.260.100">
    <property type="match status" value="1"/>
</dbReference>
<evidence type="ECO:0000256" key="6">
    <source>
        <dbReference type="ARBA" id="ARBA00022780"/>
    </source>
</evidence>
<feature type="compositionally biased region" description="Low complexity" evidence="15">
    <location>
        <begin position="178"/>
        <end position="202"/>
    </location>
</feature>
<keyword evidence="5" id="KW-0677">Repeat</keyword>
<evidence type="ECO:0000256" key="10">
    <source>
        <dbReference type="ARBA" id="ARBA00023136"/>
    </source>
</evidence>
<keyword evidence="4" id="KW-0812">Transmembrane</keyword>
<accession>A0AAN9JMJ7</accession>
<feature type="region of interest" description="Disordered" evidence="15">
    <location>
        <begin position="152"/>
        <end position="295"/>
    </location>
</feature>
<dbReference type="Proteomes" id="UP001359559">
    <property type="component" value="Unassembled WGS sequence"/>
</dbReference>
<feature type="compositionally biased region" description="Low complexity" evidence="15">
    <location>
        <begin position="88"/>
        <end position="97"/>
    </location>
</feature>
<keyword evidence="18" id="KW-1185">Reference proteome</keyword>
<feature type="domain" description="STI1" evidence="16">
    <location>
        <begin position="307"/>
        <end position="341"/>
    </location>
</feature>
<reference evidence="17 18" key="1">
    <citation type="submission" date="2024-01" db="EMBL/GenBank/DDBJ databases">
        <title>The genomes of 5 underutilized Papilionoideae crops provide insights into root nodulation and disease resistance.</title>
        <authorList>
            <person name="Yuan L."/>
        </authorList>
    </citation>
    <scope>NUCLEOTIDE SEQUENCE [LARGE SCALE GENOMIC DNA]</scope>
    <source>
        <strain evidence="17">LY-2023</strain>
        <tissue evidence="17">Leaf</tissue>
    </source>
</reference>
<keyword evidence="7" id="KW-0653">Protein transport</keyword>
<evidence type="ECO:0000256" key="12">
    <source>
        <dbReference type="ARBA" id="ARBA00060470"/>
    </source>
</evidence>
<keyword evidence="2" id="KW-0150">Chloroplast</keyword>
<evidence type="ECO:0000256" key="8">
    <source>
        <dbReference type="ARBA" id="ARBA00022946"/>
    </source>
</evidence>
<evidence type="ECO:0000256" key="14">
    <source>
        <dbReference type="ARBA" id="ARBA00082202"/>
    </source>
</evidence>
<evidence type="ECO:0000313" key="17">
    <source>
        <dbReference type="EMBL" id="KAK7301995.1"/>
    </source>
</evidence>
<dbReference type="InterPro" id="IPR041243">
    <property type="entry name" value="STI1/HOP_DP"/>
</dbReference>
<dbReference type="GO" id="GO:0009535">
    <property type="term" value="C:chloroplast thylakoid membrane"/>
    <property type="evidence" value="ECO:0007669"/>
    <property type="project" value="TreeGrafter"/>
</dbReference>
<evidence type="ECO:0000313" key="18">
    <source>
        <dbReference type="Proteomes" id="UP001359559"/>
    </source>
</evidence>
<keyword evidence="8" id="KW-0809">Transit peptide</keyword>
<evidence type="ECO:0000256" key="1">
    <source>
        <dbReference type="ARBA" id="ARBA00022448"/>
    </source>
</evidence>
<dbReference type="GO" id="GO:0045037">
    <property type="term" value="P:protein import into chloroplast stroma"/>
    <property type="evidence" value="ECO:0007669"/>
    <property type="project" value="TreeGrafter"/>
</dbReference>
<sequence>MENLNLALVSSSKPLLFGHFSAKDATARDLFRRKPFSFGRVFIASHHSRSRVSALSSSHATGANPESNHNPKSVQEKLIVKHFASISSSNSQETTSTGVNPQLSPPPSSTIGSPLFWIGVGVGLSALFSVVATRLKKYAMQQAFKTLMGQMNTQNNQSDSSAFSPGSPFPFPMPPATGPAAPASSAGTQSRASSASSASQTTVTVDVPATKVEAAPTTNTGVNEEVEVKSESKKLAFVDVSPEETVQKSPFESYTDDESSLVKEPPVPEEASQNGAPFDQGFGGPTGSQSSRKSVLSVDSLEKMMEDPTVQKMVYPYLPEEMRNPTTFKWMLQNPQYRQQLEEMLNNMSGSTEWDSRMMDTLKNFDINSPEVKQQFDQIGLSPEEVISKIMANPDVAMAFQNPKVQAAIMDCSQNPMNITKYQNDKEVMDVFNKISELFPGVSGSP</sequence>
<dbReference type="SMART" id="SM00727">
    <property type="entry name" value="STI1"/>
    <property type="match status" value="2"/>
</dbReference>
<keyword evidence="10" id="KW-0472">Membrane</keyword>
<evidence type="ECO:0000256" key="3">
    <source>
        <dbReference type="ARBA" id="ARBA00022640"/>
    </source>
</evidence>
<evidence type="ECO:0000256" key="11">
    <source>
        <dbReference type="ARBA" id="ARBA00056414"/>
    </source>
</evidence>
<comment type="function">
    <text evidence="11">Involved in protein precursor import into chloroplasts. Part of the motor complex consisting of a co-chaperone (TIC40) and a chaperone (HSP93) associated with the import channel (TIC110). Causes the release of bound transit peptides from TIC110 and stimulates ATP hydrolysis by HSP93. Involved in reinsertion of proteins from the chloroplast stroma into the inner membrane.</text>
</comment>
<evidence type="ECO:0000256" key="15">
    <source>
        <dbReference type="SAM" id="MobiDB-lite"/>
    </source>
</evidence>
<keyword evidence="3" id="KW-0934">Plastid</keyword>
<evidence type="ECO:0000256" key="2">
    <source>
        <dbReference type="ARBA" id="ARBA00022528"/>
    </source>
</evidence>
<dbReference type="AlphaFoldDB" id="A0AAN9JMJ7"/>
<dbReference type="EMBL" id="JAYKXN010000003">
    <property type="protein sequence ID" value="KAK7301995.1"/>
    <property type="molecule type" value="Genomic_DNA"/>
</dbReference>
<dbReference type="GO" id="GO:0009706">
    <property type="term" value="C:chloroplast inner membrane"/>
    <property type="evidence" value="ECO:0007669"/>
    <property type="project" value="UniProtKB-SubCell"/>
</dbReference>
<dbReference type="FunFam" id="1.10.260.100:FF:000008">
    <property type="entry name" value="Protein TIC 40, chloroplastic"/>
    <property type="match status" value="1"/>
</dbReference>
<dbReference type="InterPro" id="IPR006636">
    <property type="entry name" value="STI1_HS-bd"/>
</dbReference>
<protein>
    <recommendedName>
        <fullName evidence="13">Protein TIC 40, chloroplastic</fullName>
    </recommendedName>
    <alternativeName>
        <fullName evidence="14">Translocon at the inner envelope membrane of chloroplasts 40</fullName>
    </alternativeName>
</protein>
<keyword evidence="1" id="KW-0813">Transport</keyword>
<evidence type="ECO:0000256" key="13">
    <source>
        <dbReference type="ARBA" id="ARBA00070821"/>
    </source>
</evidence>
<dbReference type="Pfam" id="PF17830">
    <property type="entry name" value="STI1-HOP_DP"/>
    <property type="match status" value="1"/>
</dbReference>
<name>A0AAN9JMJ7_CLITE</name>
<dbReference type="PANTHER" id="PTHR47296:SF1">
    <property type="entry name" value="PROTEIN TIC 40, CHLOROPLASTIC"/>
    <property type="match status" value="1"/>
</dbReference>
<feature type="compositionally biased region" description="Pro residues" evidence="15">
    <location>
        <begin position="167"/>
        <end position="177"/>
    </location>
</feature>
<evidence type="ECO:0000256" key="7">
    <source>
        <dbReference type="ARBA" id="ARBA00022927"/>
    </source>
</evidence>
<dbReference type="PANTHER" id="PTHR47296">
    <property type="entry name" value="PROTEIN TIC 40, CHLOROPLASTIC"/>
    <property type="match status" value="1"/>
</dbReference>
<keyword evidence="9" id="KW-1133">Transmembrane helix</keyword>
<evidence type="ECO:0000256" key="5">
    <source>
        <dbReference type="ARBA" id="ARBA00022737"/>
    </source>
</evidence>
<evidence type="ECO:0000259" key="16">
    <source>
        <dbReference type="SMART" id="SM00727"/>
    </source>
</evidence>
<dbReference type="GO" id="GO:0009658">
    <property type="term" value="P:chloroplast organization"/>
    <property type="evidence" value="ECO:0007669"/>
    <property type="project" value="TreeGrafter"/>
</dbReference>